<gene>
    <name evidence="4" type="ORF">GCM10022224_031340</name>
</gene>
<evidence type="ECO:0000256" key="1">
    <source>
        <dbReference type="ARBA" id="ARBA00022574"/>
    </source>
</evidence>
<dbReference type="InterPro" id="IPR015943">
    <property type="entry name" value="WD40/YVTN_repeat-like_dom_sf"/>
</dbReference>
<dbReference type="Gene3D" id="2.130.10.10">
    <property type="entry name" value="YVTN repeat-like/Quinoprotein amine dehydrogenase"/>
    <property type="match status" value="1"/>
</dbReference>
<evidence type="ECO:0000313" key="5">
    <source>
        <dbReference type="Proteomes" id="UP001500902"/>
    </source>
</evidence>
<keyword evidence="2" id="KW-0677">Repeat</keyword>
<name>A0ABP7BP03_9ACTN</name>
<dbReference type="InterPro" id="IPR001680">
    <property type="entry name" value="WD40_rpt"/>
</dbReference>
<protein>
    <recommendedName>
        <fullName evidence="6">WD domain-containing protein, G-beta repeat-containing protein</fullName>
    </recommendedName>
</protein>
<dbReference type="EMBL" id="BAAAZP010000058">
    <property type="protein sequence ID" value="GAA3664845.1"/>
    <property type="molecule type" value="Genomic_DNA"/>
</dbReference>
<keyword evidence="5" id="KW-1185">Reference proteome</keyword>
<evidence type="ECO:0008006" key="6">
    <source>
        <dbReference type="Google" id="ProtNLM"/>
    </source>
</evidence>
<dbReference type="PROSITE" id="PS50082">
    <property type="entry name" value="WD_REPEATS_2"/>
    <property type="match status" value="2"/>
</dbReference>
<accession>A0ABP7BP03</accession>
<evidence type="ECO:0000256" key="2">
    <source>
        <dbReference type="ARBA" id="ARBA00022737"/>
    </source>
</evidence>
<reference evidence="5" key="1">
    <citation type="journal article" date="2019" name="Int. J. Syst. Evol. Microbiol.">
        <title>The Global Catalogue of Microorganisms (GCM) 10K type strain sequencing project: providing services to taxonomists for standard genome sequencing and annotation.</title>
        <authorList>
            <consortium name="The Broad Institute Genomics Platform"/>
            <consortium name="The Broad Institute Genome Sequencing Center for Infectious Disease"/>
            <person name="Wu L."/>
            <person name="Ma J."/>
        </authorList>
    </citation>
    <scope>NUCLEOTIDE SEQUENCE [LARGE SCALE GENOMIC DNA]</scope>
    <source>
        <strain evidence="5">JCM 16904</strain>
    </source>
</reference>
<feature type="repeat" description="WD" evidence="3">
    <location>
        <begin position="1"/>
        <end position="15"/>
    </location>
</feature>
<feature type="repeat" description="WD" evidence="3">
    <location>
        <begin position="27"/>
        <end position="59"/>
    </location>
</feature>
<dbReference type="Proteomes" id="UP001500902">
    <property type="component" value="Unassembled WGS sequence"/>
</dbReference>
<sequence>MATSSQDTTVWLWDVTRPGRPSVSSVLYGHGTYVDSVAFSGDGRLLAIGGGADHPARLWGVDPVLANRAVCRQGVPGPHGRAVGELLLPEGDVAGILVMARAWDERRALRRPPALHLRFCGPQGSFKVSVGPR</sequence>
<dbReference type="InterPro" id="IPR019775">
    <property type="entry name" value="WD40_repeat_CS"/>
</dbReference>
<proteinExistence type="predicted"/>
<evidence type="ECO:0000256" key="3">
    <source>
        <dbReference type="PROSITE-ProRule" id="PRU00221"/>
    </source>
</evidence>
<dbReference type="Pfam" id="PF00400">
    <property type="entry name" value="WD40"/>
    <property type="match status" value="1"/>
</dbReference>
<dbReference type="PROSITE" id="PS00678">
    <property type="entry name" value="WD_REPEATS_1"/>
    <property type="match status" value="1"/>
</dbReference>
<evidence type="ECO:0000313" key="4">
    <source>
        <dbReference type="EMBL" id="GAA3664845.1"/>
    </source>
</evidence>
<organism evidence="4 5">
    <name type="scientific">Nonomuraea antimicrobica</name>
    <dbReference type="NCBI Taxonomy" id="561173"/>
    <lineage>
        <taxon>Bacteria</taxon>
        <taxon>Bacillati</taxon>
        <taxon>Actinomycetota</taxon>
        <taxon>Actinomycetes</taxon>
        <taxon>Streptosporangiales</taxon>
        <taxon>Streptosporangiaceae</taxon>
        <taxon>Nonomuraea</taxon>
    </lineage>
</organism>
<dbReference type="SUPFAM" id="SSF101908">
    <property type="entry name" value="Putative isomerase YbhE"/>
    <property type="match status" value="1"/>
</dbReference>
<comment type="caution">
    <text evidence="4">The sequence shown here is derived from an EMBL/GenBank/DDBJ whole genome shotgun (WGS) entry which is preliminary data.</text>
</comment>
<keyword evidence="1 3" id="KW-0853">WD repeat</keyword>